<dbReference type="SMART" id="SM00364">
    <property type="entry name" value="LRR_BAC"/>
    <property type="match status" value="11"/>
</dbReference>
<proteinExistence type="predicted"/>
<evidence type="ECO:0000256" key="3">
    <source>
        <dbReference type="ARBA" id="ARBA00022737"/>
    </source>
</evidence>
<gene>
    <name evidence="6" type="ORF">PYX00_000030</name>
</gene>
<dbReference type="InterPro" id="IPR032675">
    <property type="entry name" value="LRR_dom_sf"/>
</dbReference>
<evidence type="ECO:0000313" key="6">
    <source>
        <dbReference type="EMBL" id="KAL0278122.1"/>
    </source>
</evidence>
<keyword evidence="2 4" id="KW-0732">Signal</keyword>
<dbReference type="Pfam" id="PF13855">
    <property type="entry name" value="LRR_8"/>
    <property type="match status" value="8"/>
</dbReference>
<accession>A0AAW2I8S4</accession>
<dbReference type="InterPro" id="IPR001611">
    <property type="entry name" value="Leu-rich_rpt"/>
</dbReference>
<dbReference type="Gene3D" id="3.80.10.10">
    <property type="entry name" value="Ribonuclease Inhibitor"/>
    <property type="match status" value="8"/>
</dbReference>
<dbReference type="PROSITE" id="PS51450">
    <property type="entry name" value="LRR"/>
    <property type="match status" value="8"/>
</dbReference>
<comment type="caution">
    <text evidence="6">The sequence shown here is derived from an EMBL/GenBank/DDBJ whole genome shotgun (WGS) entry which is preliminary data.</text>
</comment>
<dbReference type="PANTHER" id="PTHR24373:SF275">
    <property type="entry name" value="TIR DOMAIN-CONTAINING PROTEIN"/>
    <property type="match status" value="1"/>
</dbReference>
<sequence length="1262" mass="144524">MKMRVILLCYVLLQLASGTSQTVGPCSFNSMCTCKTDPEVSYKSLKDIACVGVQFARLPDLPNKEVGFMDVVSSGLEVLENESFGSLQVESLRMISNRILLVGERTFSVMTTVLTSLDLSFNDIDEIPFEALRTLRNLEWINLHRNHIASFTTGDWAHLRNTVTSIFLGENDITDLPQSPTRNDVGYVRNSQSLADFKALTWVNLDDNKLAVVPPGTLPTTLQTLSLTNNYIAEIPVDVIEKSEGLSWLYLRGNSIETIPDYVFKSKRGLDKLDLADNAIREITKTIFNGSITIKELYLDYNYVRSLPAQVFRGMNLGRLHMTNNRLKHLDDKALIGTGPYLELLDLENNFLNRIPKALKQLKRLKYFYIPNNNISDIQDDDFESFASVLKALSISRNKLEVIPFNALKDCNKLSHLNIGYNRIARINESDFESWGERLNTLILRHNKLTELQANVFRKTPQLKELSLSFNKLNYIHKDAFADLHHLESLEISFGVYSEEFPKDCLKPLKSLVWLSLDNNHLRSIDSDSLINFNKLQYFNLESNRVERIPNDLFHPSVHDDLRDVRLSYNNLVEIERNTFADLRNLQTVVLNGNKIKMIEPKAFNNLRNLVSLSLTNNRIRSLSESAFANLPNLMKLELQYNELKELSLSAFLNVTNPLAPLLLNLSDNQITNISDGYTGNELYIKWLDLSRNNLHEIPVGILHKLSRSLKHLYLSYNSIAKLDRGAFGDLKLLEMLNLEHNNIVKVERKAFANLESVQIIKLSNNHIDQLQTDQFKNMDNLRILDLGYNHIRSISREIFQNTRIEHLVLSNNEFVVIPNNALGEIGYTLRHLDMSDNHIEHLDSTMFQEIPFLVNLNLSSNKLTILPDNVFVWVGNLLVLDLSNNPLRSNFKELFHNIQKLKKLKLSNTGLVNIPTLPLPNLTVLDLSSNYIENVYINSVEHLSKLRTLILSDNKLTVVPSNVWNYMPLLKTLDISHNPVKIITKDSFNGLKNLQELDVSNLRKLERFDSDSLIKLRILSSIKIQTWPKIEKYRFRLGNLLANVQSLRRLKVHVLESHLTDQLIGSFNPKLKYLEITGPNLKSIEPEAFEGLEEAHELFLKISNTNVQDLKAGVLYRLLNIRHFTLDVSNNKLKSLSSHTLYSNGTSYQNLATKMISGGMILKDNPWSCDCGLIWLGHWLRRWLRETLQIHTVVLEVAQEMQDLIRQAKCTDATGRQTPIVDLYPEDLSCHASALSRGGTERVRFQSLLWTFLFSILWFVS</sequence>
<feature type="domain" description="LRRCT" evidence="5">
    <location>
        <begin position="1166"/>
        <end position="1232"/>
    </location>
</feature>
<keyword evidence="3" id="KW-0677">Repeat</keyword>
<dbReference type="SMART" id="SM00082">
    <property type="entry name" value="LRRCT"/>
    <property type="match status" value="1"/>
</dbReference>
<feature type="signal peptide" evidence="4">
    <location>
        <begin position="1"/>
        <end position="18"/>
    </location>
</feature>
<evidence type="ECO:0000256" key="1">
    <source>
        <dbReference type="ARBA" id="ARBA00022614"/>
    </source>
</evidence>
<dbReference type="SMART" id="SM00369">
    <property type="entry name" value="LRR_TYP"/>
    <property type="match status" value="32"/>
</dbReference>
<dbReference type="FunFam" id="3.80.10.10:FF:001164">
    <property type="entry name" value="GH01279p"/>
    <property type="match status" value="3"/>
</dbReference>
<keyword evidence="1" id="KW-0433">Leucine-rich repeat</keyword>
<dbReference type="SUPFAM" id="SSF52058">
    <property type="entry name" value="L domain-like"/>
    <property type="match status" value="4"/>
</dbReference>
<dbReference type="GO" id="GO:0005615">
    <property type="term" value="C:extracellular space"/>
    <property type="evidence" value="ECO:0007669"/>
    <property type="project" value="TreeGrafter"/>
</dbReference>
<dbReference type="SUPFAM" id="SSF52047">
    <property type="entry name" value="RNI-like"/>
    <property type="match status" value="1"/>
</dbReference>
<dbReference type="PANTHER" id="PTHR24373">
    <property type="entry name" value="SLIT RELATED LEUCINE-RICH REPEAT NEURONAL PROTEIN"/>
    <property type="match status" value="1"/>
</dbReference>
<dbReference type="EMBL" id="JARGDH010000001">
    <property type="protein sequence ID" value="KAL0278122.1"/>
    <property type="molecule type" value="Genomic_DNA"/>
</dbReference>
<feature type="chain" id="PRO_5043351755" description="LRRCT domain-containing protein" evidence="4">
    <location>
        <begin position="19"/>
        <end position="1262"/>
    </location>
</feature>
<dbReference type="AlphaFoldDB" id="A0AAW2I8S4"/>
<dbReference type="InterPro" id="IPR000483">
    <property type="entry name" value="Cys-rich_flank_reg_C"/>
</dbReference>
<evidence type="ECO:0000256" key="2">
    <source>
        <dbReference type="ARBA" id="ARBA00022729"/>
    </source>
</evidence>
<evidence type="ECO:0000259" key="5">
    <source>
        <dbReference type="SMART" id="SM00082"/>
    </source>
</evidence>
<dbReference type="InterPro" id="IPR003591">
    <property type="entry name" value="Leu-rich_rpt_typical-subtyp"/>
</dbReference>
<dbReference type="SMART" id="SM00365">
    <property type="entry name" value="LRR_SD22"/>
    <property type="match status" value="11"/>
</dbReference>
<organism evidence="6">
    <name type="scientific">Menopon gallinae</name>
    <name type="common">poultry shaft louse</name>
    <dbReference type="NCBI Taxonomy" id="328185"/>
    <lineage>
        <taxon>Eukaryota</taxon>
        <taxon>Metazoa</taxon>
        <taxon>Ecdysozoa</taxon>
        <taxon>Arthropoda</taxon>
        <taxon>Hexapoda</taxon>
        <taxon>Insecta</taxon>
        <taxon>Pterygota</taxon>
        <taxon>Neoptera</taxon>
        <taxon>Paraneoptera</taxon>
        <taxon>Psocodea</taxon>
        <taxon>Troctomorpha</taxon>
        <taxon>Phthiraptera</taxon>
        <taxon>Amblycera</taxon>
        <taxon>Menoponidae</taxon>
        <taxon>Menopon</taxon>
    </lineage>
</organism>
<evidence type="ECO:0000256" key="4">
    <source>
        <dbReference type="SAM" id="SignalP"/>
    </source>
</evidence>
<dbReference type="InterPro" id="IPR050328">
    <property type="entry name" value="Dev_Immune_Receptor"/>
</dbReference>
<reference evidence="6" key="1">
    <citation type="journal article" date="2024" name="Gigascience">
        <title>Chromosome-level genome of the poultry shaft louse Menopon gallinae provides insight into the host-switching and adaptive evolution of parasitic lice.</title>
        <authorList>
            <person name="Xu Y."/>
            <person name="Ma L."/>
            <person name="Liu S."/>
            <person name="Liang Y."/>
            <person name="Liu Q."/>
            <person name="He Z."/>
            <person name="Tian L."/>
            <person name="Duan Y."/>
            <person name="Cai W."/>
            <person name="Li H."/>
            <person name="Song F."/>
        </authorList>
    </citation>
    <scope>NUCLEOTIDE SEQUENCE</scope>
    <source>
        <strain evidence="6">Cailab_2023a</strain>
    </source>
</reference>
<protein>
    <recommendedName>
        <fullName evidence="5">LRRCT domain-containing protein</fullName>
    </recommendedName>
</protein>
<dbReference type="GO" id="GO:0031012">
    <property type="term" value="C:extracellular matrix"/>
    <property type="evidence" value="ECO:0007669"/>
    <property type="project" value="TreeGrafter"/>
</dbReference>
<name>A0AAW2I8S4_9NEOP</name>